<evidence type="ECO:0000259" key="1">
    <source>
        <dbReference type="SMART" id="SM00842"/>
    </source>
</evidence>
<accession>A0A1F5ZT36</accession>
<reference evidence="2 3" key="1">
    <citation type="journal article" date="2016" name="Nat. Commun.">
        <title>Thousands of microbial genomes shed light on interconnected biogeochemical processes in an aquifer system.</title>
        <authorList>
            <person name="Anantharaman K."/>
            <person name="Brown C.T."/>
            <person name="Hug L.A."/>
            <person name="Sharon I."/>
            <person name="Castelle C.J."/>
            <person name="Probst A.J."/>
            <person name="Thomas B.C."/>
            <person name="Singh A."/>
            <person name="Wilkins M.J."/>
            <person name="Karaoz U."/>
            <person name="Brodie E.L."/>
            <person name="Williams K.H."/>
            <person name="Hubbard S.S."/>
            <person name="Banfield J.F."/>
        </authorList>
    </citation>
    <scope>NUCLEOTIDE SEQUENCE [LARGE SCALE GENOMIC DNA]</scope>
</reference>
<dbReference type="InterPro" id="IPR003494">
    <property type="entry name" value="SHS2_FtsA"/>
</dbReference>
<dbReference type="PANTHER" id="PTHR32432">
    <property type="entry name" value="CELL DIVISION PROTEIN FTSA-RELATED"/>
    <property type="match status" value="1"/>
</dbReference>
<dbReference type="GO" id="GO:0051301">
    <property type="term" value="P:cell division"/>
    <property type="evidence" value="ECO:0007669"/>
    <property type="project" value="InterPro"/>
</dbReference>
<dbReference type="NCBIfam" id="TIGR01175">
    <property type="entry name" value="pilM"/>
    <property type="match status" value="1"/>
</dbReference>
<feature type="domain" description="SHS2" evidence="1">
    <location>
        <begin position="5"/>
        <end position="167"/>
    </location>
</feature>
<evidence type="ECO:0000313" key="3">
    <source>
        <dbReference type="Proteomes" id="UP000176923"/>
    </source>
</evidence>
<comment type="caution">
    <text evidence="2">The sequence shown here is derived from an EMBL/GenBank/DDBJ whole genome shotgun (WGS) entry which is preliminary data.</text>
</comment>
<organism evidence="2 3">
    <name type="scientific">Candidatus Gottesmanbacteria bacterium RIFCSPHIGHO2_02_FULL_39_11</name>
    <dbReference type="NCBI Taxonomy" id="1798382"/>
    <lineage>
        <taxon>Bacteria</taxon>
        <taxon>Candidatus Gottesmaniibacteriota</taxon>
    </lineage>
</organism>
<gene>
    <name evidence="2" type="ORF">A3D77_02850</name>
</gene>
<dbReference type="Pfam" id="PF11104">
    <property type="entry name" value="PilM_2"/>
    <property type="match status" value="1"/>
</dbReference>
<dbReference type="InterPro" id="IPR050696">
    <property type="entry name" value="FtsA/MreB"/>
</dbReference>
<dbReference type="Proteomes" id="UP000176923">
    <property type="component" value="Unassembled WGS sequence"/>
</dbReference>
<dbReference type="Gene3D" id="3.30.420.40">
    <property type="match status" value="2"/>
</dbReference>
<name>A0A1F5ZT36_9BACT</name>
<dbReference type="CDD" id="cd24049">
    <property type="entry name" value="ASKHA_NBD_PilM"/>
    <property type="match status" value="1"/>
</dbReference>
<proteinExistence type="predicted"/>
<dbReference type="AlphaFoldDB" id="A0A1F5ZT36"/>
<sequence length="340" mass="37179">MNNSILGIDIGTHSIKAVELIRGKNKKIRLRSVGYIPSPSVSSEGTTKKIVEGLGRLIHDMKVSTNEAVISLPPSKVVTRIVEVPLMKDAELASSIQWEAEQYIPWPLAKSRVDYAVIEENPDTKRMKILLAAAPKDFVESIMSIVDQVGITPIGIEPEVVAIVRCITFSLPPLPAILVLSFGATNSEIALVRKKEIVFTKSFPIGGNTLGRAISEEMGFQFTQAEEYKKTYGIEENRLEGKIYKVIIPLLSAMLSDLEKALIYYKSQYSQETISTLVLTGGSAKIPGLVPYLTKYFGLDCQLINPFSSISVDSSIAPMVIPDGVLYTVATGLGLKVFDL</sequence>
<dbReference type="Gene3D" id="3.30.1490.300">
    <property type="match status" value="1"/>
</dbReference>
<dbReference type="SMART" id="SM00842">
    <property type="entry name" value="FtsA"/>
    <property type="match status" value="1"/>
</dbReference>
<dbReference type="InterPro" id="IPR043129">
    <property type="entry name" value="ATPase_NBD"/>
</dbReference>
<dbReference type="STRING" id="1798382.A3D77_02850"/>
<dbReference type="SUPFAM" id="SSF53067">
    <property type="entry name" value="Actin-like ATPase domain"/>
    <property type="match status" value="2"/>
</dbReference>
<dbReference type="InterPro" id="IPR005883">
    <property type="entry name" value="PilM"/>
</dbReference>
<dbReference type="EMBL" id="MFJL01000022">
    <property type="protein sequence ID" value="OGG15609.1"/>
    <property type="molecule type" value="Genomic_DNA"/>
</dbReference>
<evidence type="ECO:0000313" key="2">
    <source>
        <dbReference type="EMBL" id="OGG15609.1"/>
    </source>
</evidence>
<dbReference type="PIRSF" id="PIRSF019169">
    <property type="entry name" value="PilM"/>
    <property type="match status" value="1"/>
</dbReference>
<protein>
    <recommendedName>
        <fullName evidence="1">SHS2 domain-containing protein</fullName>
    </recommendedName>
</protein>
<dbReference type="PANTHER" id="PTHR32432:SF3">
    <property type="entry name" value="ETHANOLAMINE UTILIZATION PROTEIN EUTJ"/>
    <property type="match status" value="1"/>
</dbReference>